<protein>
    <submittedName>
        <fullName evidence="3">Slipin family protein</fullName>
    </submittedName>
</protein>
<dbReference type="RefSeq" id="WP_253019844.1">
    <property type="nucleotide sequence ID" value="NZ_JAOSHN010000003.1"/>
</dbReference>
<dbReference type="InterPro" id="IPR036013">
    <property type="entry name" value="Band_7/SPFH_dom_sf"/>
</dbReference>
<dbReference type="Proteomes" id="UP001065549">
    <property type="component" value="Unassembled WGS sequence"/>
</dbReference>
<evidence type="ECO:0000256" key="1">
    <source>
        <dbReference type="ARBA" id="ARBA00008164"/>
    </source>
</evidence>
<dbReference type="PANTHER" id="PTHR10264:SF83">
    <property type="entry name" value="BLL5629 PROTEIN"/>
    <property type="match status" value="1"/>
</dbReference>
<evidence type="ECO:0000259" key="2">
    <source>
        <dbReference type="SMART" id="SM00244"/>
    </source>
</evidence>
<dbReference type="SMART" id="SM00244">
    <property type="entry name" value="PHB"/>
    <property type="match status" value="1"/>
</dbReference>
<dbReference type="InterPro" id="IPR001107">
    <property type="entry name" value="Band_7"/>
</dbReference>
<accession>A0A9J6QR57</accession>
<dbReference type="GO" id="GO:0005886">
    <property type="term" value="C:plasma membrane"/>
    <property type="evidence" value="ECO:0007669"/>
    <property type="project" value="InterPro"/>
</dbReference>
<dbReference type="SUPFAM" id="SSF117892">
    <property type="entry name" value="Band 7/SPFH domain"/>
    <property type="match status" value="1"/>
</dbReference>
<sequence>MSIVPCRKEDTVLRAPAGQSICFRRCGSKLNVSAVPCSWQIAERILTGRFIYMKKIINENQRGLLFKKGRFIRLVEPGCCYLFGGAQVEIVELDEPLEPVTCSLDVLLRNEAVQEQVEVVNVGDEELVLHFVNGRFDQCLDTGRYAFWSLYDRHEFISVGIDRPEVAQEIPAHIFDKIPASYYIKTEVAEYEKGVLFYDQKFVGVLDAGTYYFWRGKTKVNVKLVDTRLTRMEISGQEILSKDKVTLRINFVCNYRVVDWVKAITKLDNYQEQLHVTAQLILREYAGNYRIDEILENKEELAEKVFQKLKEKEADLYVQIKEAGIKDIILPGEIREIMNTVLIAEKRAQANVITRREEVASTRSLLNTAKLMDENKTLYKLKELEYVEKICENVGEISVAGGDLLGQLREIVGR</sequence>
<dbReference type="CDD" id="cd13438">
    <property type="entry name" value="SPFH_eoslipins_u2"/>
    <property type="match status" value="1"/>
</dbReference>
<comment type="caution">
    <text evidence="3">The sequence shown here is derived from an EMBL/GenBank/DDBJ whole genome shotgun (WGS) entry which is preliminary data.</text>
</comment>
<proteinExistence type="inferred from homology"/>
<dbReference type="AlphaFoldDB" id="A0A9J6QR57"/>
<comment type="similarity">
    <text evidence="1">Belongs to the band 7/mec-2 family.</text>
</comment>
<dbReference type="PANTHER" id="PTHR10264">
    <property type="entry name" value="BAND 7 PROTEIN-RELATED"/>
    <property type="match status" value="1"/>
</dbReference>
<dbReference type="PRINTS" id="PR00721">
    <property type="entry name" value="STOMATIN"/>
</dbReference>
<feature type="domain" description="Band 7" evidence="2">
    <location>
        <begin position="180"/>
        <end position="342"/>
    </location>
</feature>
<gene>
    <name evidence="3" type="ORF">OBO34_08305</name>
</gene>
<evidence type="ECO:0000313" key="3">
    <source>
        <dbReference type="EMBL" id="MCU7378357.1"/>
    </source>
</evidence>
<evidence type="ECO:0000313" key="4">
    <source>
        <dbReference type="Proteomes" id="UP001065549"/>
    </source>
</evidence>
<reference evidence="3" key="1">
    <citation type="submission" date="2022-09" db="EMBL/GenBank/DDBJ databases">
        <title>Culturomic study of gut microbiota in children with autism spectrum disorder.</title>
        <authorList>
            <person name="Efimov B.A."/>
            <person name="Chaplin A.V."/>
            <person name="Sokolova S.R."/>
            <person name="Pikina A.P."/>
            <person name="Korzhanova M."/>
            <person name="Belova V."/>
            <person name="Korostin D."/>
        </authorList>
    </citation>
    <scope>NUCLEOTIDE SEQUENCE</scope>
    <source>
        <strain evidence="3">ASD5510</strain>
    </source>
</reference>
<dbReference type="InterPro" id="IPR001972">
    <property type="entry name" value="Stomatin_HflK_fam"/>
</dbReference>
<organism evidence="3 4">
    <name type="scientific">Hominibacterium faecale</name>
    <dbReference type="NCBI Taxonomy" id="2839743"/>
    <lineage>
        <taxon>Bacteria</taxon>
        <taxon>Bacillati</taxon>
        <taxon>Bacillota</taxon>
        <taxon>Clostridia</taxon>
        <taxon>Peptostreptococcales</taxon>
        <taxon>Anaerovoracaceae</taxon>
        <taxon>Hominibacterium</taxon>
    </lineage>
</organism>
<dbReference type="InterPro" id="IPR043202">
    <property type="entry name" value="Band-7_stomatin-like"/>
</dbReference>
<dbReference type="Pfam" id="PF01145">
    <property type="entry name" value="Band_7"/>
    <property type="match status" value="1"/>
</dbReference>
<keyword evidence="4" id="KW-1185">Reference proteome</keyword>
<dbReference type="Gene3D" id="3.30.479.30">
    <property type="entry name" value="Band 7 domain"/>
    <property type="match status" value="1"/>
</dbReference>
<dbReference type="EMBL" id="JAOSHN010000003">
    <property type="protein sequence ID" value="MCU7378357.1"/>
    <property type="molecule type" value="Genomic_DNA"/>
</dbReference>
<name>A0A9J6QR57_9FIRM</name>